<dbReference type="EMBL" id="NKHZ01000045">
    <property type="protein sequence ID" value="PNS18125.1"/>
    <property type="molecule type" value="Genomic_DNA"/>
</dbReference>
<reference evidence="2 3" key="1">
    <citation type="submission" date="2017-06" db="EMBL/GenBank/DDBJ databases">
        <title>Draft genome sequence of a variant of Elsinoe murrayae.</title>
        <authorList>
            <person name="Cheng Q."/>
        </authorList>
    </citation>
    <scope>NUCLEOTIDE SEQUENCE [LARGE SCALE GENOMIC DNA]</scope>
    <source>
        <strain evidence="2 3">CQ-2017a</strain>
    </source>
</reference>
<keyword evidence="3" id="KW-1185">Reference proteome</keyword>
<accession>A0A2K1QSV4</accession>
<sequence length="249" mass="27972">MSVSLDTCEEIQPAYEPHRTPLFLIHDGGGTIFSYHLLGDFDRQVFGISNPCFEHGNFDGGVHELALLYAGFIKSKVTESEVLIGGWSFGGMLALEISHILSTDDNVRVKGQIYIDSPYPGNTQPVGLEVAPAGTNFAPTTKSEVRDNVNRCMDDARRMVSDWTLPTWQTGPPPTVLLRARDPVYQRGSGKVARVDFARDDPLLGWSNYGYNFIRETHEVSGDHYKVFKFEYLDDITEKIKEACEYLDR</sequence>
<proteinExistence type="predicted"/>
<dbReference type="OrthoDB" id="10253869at2759"/>
<comment type="caution">
    <text evidence="2">The sequence shown here is derived from an EMBL/GenBank/DDBJ whole genome shotgun (WGS) entry which is preliminary data.</text>
</comment>
<dbReference type="Pfam" id="PF00975">
    <property type="entry name" value="Thioesterase"/>
    <property type="match status" value="1"/>
</dbReference>
<dbReference type="InterPro" id="IPR029058">
    <property type="entry name" value="AB_hydrolase_fold"/>
</dbReference>
<evidence type="ECO:0000259" key="1">
    <source>
        <dbReference type="Pfam" id="PF00975"/>
    </source>
</evidence>
<name>A0A2K1QSV4_9PEZI</name>
<feature type="domain" description="Thioesterase" evidence="1">
    <location>
        <begin position="21"/>
        <end position="122"/>
    </location>
</feature>
<evidence type="ECO:0000313" key="3">
    <source>
        <dbReference type="Proteomes" id="UP000243797"/>
    </source>
</evidence>
<dbReference type="AlphaFoldDB" id="A0A2K1QSV4"/>
<dbReference type="Proteomes" id="UP000243797">
    <property type="component" value="Unassembled WGS sequence"/>
</dbReference>
<dbReference type="InterPro" id="IPR001031">
    <property type="entry name" value="Thioesterase"/>
</dbReference>
<dbReference type="InParanoid" id="A0A2K1QSV4"/>
<gene>
    <name evidence="2" type="ORF">CAC42_3570</name>
</gene>
<evidence type="ECO:0000313" key="2">
    <source>
        <dbReference type="EMBL" id="PNS18125.1"/>
    </source>
</evidence>
<dbReference type="STRING" id="2082308.A0A2K1QSV4"/>
<dbReference type="SUPFAM" id="SSF53474">
    <property type="entry name" value="alpha/beta-Hydrolases"/>
    <property type="match status" value="1"/>
</dbReference>
<protein>
    <recommendedName>
        <fullName evidence="1">Thioesterase domain-containing protein</fullName>
    </recommendedName>
</protein>
<dbReference type="Gene3D" id="3.40.50.1820">
    <property type="entry name" value="alpha/beta hydrolase"/>
    <property type="match status" value="1"/>
</dbReference>
<organism evidence="2 3">
    <name type="scientific">Sphaceloma murrayae</name>
    <dbReference type="NCBI Taxonomy" id="2082308"/>
    <lineage>
        <taxon>Eukaryota</taxon>
        <taxon>Fungi</taxon>
        <taxon>Dikarya</taxon>
        <taxon>Ascomycota</taxon>
        <taxon>Pezizomycotina</taxon>
        <taxon>Dothideomycetes</taxon>
        <taxon>Dothideomycetidae</taxon>
        <taxon>Myriangiales</taxon>
        <taxon>Elsinoaceae</taxon>
        <taxon>Sphaceloma</taxon>
    </lineage>
</organism>